<reference evidence="2" key="1">
    <citation type="submission" date="2015-09" db="EMBL/GenBank/DDBJ databases">
        <authorList>
            <consortium name="Pathogen Informatics"/>
        </authorList>
    </citation>
    <scope>NUCLEOTIDE SEQUENCE [LARGE SCALE GENOMIC DNA]</scope>
    <source>
        <strain evidence="2">Lake Konstanz</strain>
    </source>
</reference>
<accession>A0A0S4J579</accession>
<keyword evidence="2" id="KW-1185">Reference proteome</keyword>
<dbReference type="EMBL" id="CYKH01001083">
    <property type="protein sequence ID" value="CUG82709.1"/>
    <property type="molecule type" value="Genomic_DNA"/>
</dbReference>
<evidence type="ECO:0000313" key="2">
    <source>
        <dbReference type="Proteomes" id="UP000051952"/>
    </source>
</evidence>
<evidence type="ECO:0000313" key="1">
    <source>
        <dbReference type="EMBL" id="CUG82709.1"/>
    </source>
</evidence>
<dbReference type="VEuPathDB" id="TriTrypDB:BSAL_87255"/>
<name>A0A0S4J579_BODSA</name>
<proteinExistence type="predicted"/>
<dbReference type="Proteomes" id="UP000051952">
    <property type="component" value="Unassembled WGS sequence"/>
</dbReference>
<gene>
    <name evidence="1" type="ORF">BSAL_87255</name>
</gene>
<organism evidence="1 2">
    <name type="scientific">Bodo saltans</name>
    <name type="common">Flagellated protozoan</name>
    <dbReference type="NCBI Taxonomy" id="75058"/>
    <lineage>
        <taxon>Eukaryota</taxon>
        <taxon>Discoba</taxon>
        <taxon>Euglenozoa</taxon>
        <taxon>Kinetoplastea</taxon>
        <taxon>Metakinetoplastina</taxon>
        <taxon>Eubodonida</taxon>
        <taxon>Bodonidae</taxon>
        <taxon>Bodo</taxon>
    </lineage>
</organism>
<sequence length="115" mass="12961">MPPNPPSIVRHDFIRNAPQYTTPPSPLNFNNTCTRALPVSHVRYFLVLLFHISVRTEGTACSNSIHYPHVITLIPILCLFTPSHLLYLSPNATSNSFLHGERRAPLVCSSEYPQH</sequence>
<protein>
    <submittedName>
        <fullName evidence="1">Uncharacterized protein</fullName>
    </submittedName>
</protein>
<dbReference type="AlphaFoldDB" id="A0A0S4J579"/>